<proteinExistence type="predicted"/>
<dbReference type="Pfam" id="PF24626">
    <property type="entry name" value="SH3_Tf2-1"/>
    <property type="match status" value="1"/>
</dbReference>
<organism evidence="2 3">
    <name type="scientific">Platanthera guangdongensis</name>
    <dbReference type="NCBI Taxonomy" id="2320717"/>
    <lineage>
        <taxon>Eukaryota</taxon>
        <taxon>Viridiplantae</taxon>
        <taxon>Streptophyta</taxon>
        <taxon>Embryophyta</taxon>
        <taxon>Tracheophyta</taxon>
        <taxon>Spermatophyta</taxon>
        <taxon>Magnoliopsida</taxon>
        <taxon>Liliopsida</taxon>
        <taxon>Asparagales</taxon>
        <taxon>Orchidaceae</taxon>
        <taxon>Orchidoideae</taxon>
        <taxon>Orchideae</taxon>
        <taxon>Orchidinae</taxon>
        <taxon>Platanthera</taxon>
    </lineage>
</organism>
<reference evidence="2 3" key="1">
    <citation type="journal article" date="2022" name="Nat. Plants">
        <title>Genomes of leafy and leafless Platanthera orchids illuminate the evolution of mycoheterotrophy.</title>
        <authorList>
            <person name="Li M.H."/>
            <person name="Liu K.W."/>
            <person name="Li Z."/>
            <person name="Lu H.C."/>
            <person name="Ye Q.L."/>
            <person name="Zhang D."/>
            <person name="Wang J.Y."/>
            <person name="Li Y.F."/>
            <person name="Zhong Z.M."/>
            <person name="Liu X."/>
            <person name="Yu X."/>
            <person name="Liu D.K."/>
            <person name="Tu X.D."/>
            <person name="Liu B."/>
            <person name="Hao Y."/>
            <person name="Liao X.Y."/>
            <person name="Jiang Y.T."/>
            <person name="Sun W.H."/>
            <person name="Chen J."/>
            <person name="Chen Y.Q."/>
            <person name="Ai Y."/>
            <person name="Zhai J.W."/>
            <person name="Wu S.S."/>
            <person name="Zhou Z."/>
            <person name="Hsiao Y.Y."/>
            <person name="Wu W.L."/>
            <person name="Chen Y.Y."/>
            <person name="Lin Y.F."/>
            <person name="Hsu J.L."/>
            <person name="Li C.Y."/>
            <person name="Wang Z.W."/>
            <person name="Zhao X."/>
            <person name="Zhong W.Y."/>
            <person name="Ma X.K."/>
            <person name="Ma L."/>
            <person name="Huang J."/>
            <person name="Chen G.Z."/>
            <person name="Huang M.Z."/>
            <person name="Huang L."/>
            <person name="Peng D.H."/>
            <person name="Luo Y.B."/>
            <person name="Zou S.Q."/>
            <person name="Chen S.P."/>
            <person name="Lan S."/>
            <person name="Tsai W.C."/>
            <person name="Van de Peer Y."/>
            <person name="Liu Z.J."/>
        </authorList>
    </citation>
    <scope>NUCLEOTIDE SEQUENCE [LARGE SCALE GENOMIC DNA]</scope>
    <source>
        <strain evidence="2">Lor288</strain>
    </source>
</reference>
<evidence type="ECO:0000313" key="2">
    <source>
        <dbReference type="EMBL" id="KAK8939740.1"/>
    </source>
</evidence>
<dbReference type="Proteomes" id="UP001412067">
    <property type="component" value="Unassembled WGS sequence"/>
</dbReference>
<gene>
    <name evidence="2" type="ORF">KSP40_PGU003764</name>
</gene>
<name>A0ABR2LFH5_9ASPA</name>
<evidence type="ECO:0000313" key="3">
    <source>
        <dbReference type="Proteomes" id="UP001412067"/>
    </source>
</evidence>
<comment type="caution">
    <text evidence="2">The sequence shown here is derived from an EMBL/GenBank/DDBJ whole genome shotgun (WGS) entry which is preliminary data.</text>
</comment>
<dbReference type="EMBL" id="JBBWWR010000020">
    <property type="protein sequence ID" value="KAK8939740.1"/>
    <property type="molecule type" value="Genomic_DNA"/>
</dbReference>
<feature type="domain" description="Tf2-1-like SH3-like" evidence="1">
    <location>
        <begin position="1"/>
        <end position="56"/>
    </location>
</feature>
<accession>A0ABR2LFH5</accession>
<keyword evidence="3" id="KW-1185">Reference proteome</keyword>
<sequence length="91" mass="10297">MVRLNPERLPFATVKKLADCKTGLFKIVKKIGQNTYELEMSSVWGANLIFNVTNLTLFYDYPHESVHFSLSSPPVDSSVLMNEIVLLLIPL</sequence>
<evidence type="ECO:0000259" key="1">
    <source>
        <dbReference type="Pfam" id="PF24626"/>
    </source>
</evidence>
<protein>
    <recommendedName>
        <fullName evidence="1">Tf2-1-like SH3-like domain-containing protein</fullName>
    </recommendedName>
</protein>
<dbReference type="InterPro" id="IPR056924">
    <property type="entry name" value="SH3_Tf2-1"/>
</dbReference>